<dbReference type="InterPro" id="IPR036416">
    <property type="entry name" value="Pept_tRNA_hydro_sf"/>
</dbReference>
<dbReference type="GO" id="GO:0004045">
    <property type="term" value="F:peptidyl-tRNA hydrolase activity"/>
    <property type="evidence" value="ECO:0007669"/>
    <property type="project" value="UniProtKB-EC"/>
</dbReference>
<reference evidence="7" key="1">
    <citation type="journal article" date="2023" name="Front. Mar. Sci.">
        <title>A new Merluccius polli reference genome to investigate the effects of global change in West African waters.</title>
        <authorList>
            <person name="Mateo J.L."/>
            <person name="Blanco-Fernandez C."/>
            <person name="Garcia-Vazquez E."/>
            <person name="Machado-Schiaffino G."/>
        </authorList>
    </citation>
    <scope>NUCLEOTIDE SEQUENCE</scope>
    <source>
        <strain evidence="7">C29</strain>
        <tissue evidence="7">Fin</tissue>
    </source>
</reference>
<keyword evidence="2" id="KW-0820">tRNA-binding</keyword>
<keyword evidence="8" id="KW-1185">Reference proteome</keyword>
<dbReference type="SUPFAM" id="SSF53178">
    <property type="entry name" value="Peptidyl-tRNA hydrolase-like"/>
    <property type="match status" value="1"/>
</dbReference>
<evidence type="ECO:0000313" key="7">
    <source>
        <dbReference type="EMBL" id="KAK0156492.1"/>
    </source>
</evidence>
<dbReference type="Gene3D" id="3.40.50.1470">
    <property type="entry name" value="Peptidyl-tRNA hydrolase"/>
    <property type="match status" value="1"/>
</dbReference>
<name>A0AA47NCF6_MERPO</name>
<dbReference type="Pfam" id="PF01195">
    <property type="entry name" value="Pept_tRNA_hydro"/>
    <property type="match status" value="1"/>
</dbReference>
<dbReference type="CDD" id="cd00462">
    <property type="entry name" value="PTH"/>
    <property type="match status" value="1"/>
</dbReference>
<dbReference type="PANTHER" id="PTHR17224:SF1">
    <property type="entry name" value="PEPTIDYL-TRNA HYDROLASE"/>
    <property type="match status" value="1"/>
</dbReference>
<dbReference type="AlphaFoldDB" id="A0AA47NCF6"/>
<proteinExistence type="inferred from homology"/>
<protein>
    <recommendedName>
        <fullName evidence="1">peptidyl-tRNA hydrolase</fullName>
        <ecNumber evidence="1">3.1.1.29</ecNumber>
    </recommendedName>
</protein>
<sequence length="228" mass="24607">MEATRHSVGMAVLGALAARLDLADRWQGDKRVSGEVIVSEIKDTPVILLRPKLLMNINGVSVAKAAAKYGVRAEDIVLVHDELDKPLGKTAFKYGGSASGHNGVRSCIYVLQSDVMLRLRVGIGRPEGKRSVQGHVLGRFSRTEEPLVAAVLQQSVDLLLSRLAQPDLQSPVRLARPDLQSPVRLARPDLQSPVRLARPDLQSPVSPPGGGVAARRDKPVEGEEFPKS</sequence>
<keyword evidence="3 7" id="KW-0378">Hydrolase</keyword>
<evidence type="ECO:0000256" key="4">
    <source>
        <dbReference type="ARBA" id="ARBA00022884"/>
    </source>
</evidence>
<evidence type="ECO:0000313" key="8">
    <source>
        <dbReference type="Proteomes" id="UP001174136"/>
    </source>
</evidence>
<accession>A0AA47NCF6</accession>
<dbReference type="Proteomes" id="UP001174136">
    <property type="component" value="Unassembled WGS sequence"/>
</dbReference>
<organism evidence="7 8">
    <name type="scientific">Merluccius polli</name>
    <name type="common">Benguela hake</name>
    <name type="synonym">Merluccius cadenati</name>
    <dbReference type="NCBI Taxonomy" id="89951"/>
    <lineage>
        <taxon>Eukaryota</taxon>
        <taxon>Metazoa</taxon>
        <taxon>Chordata</taxon>
        <taxon>Craniata</taxon>
        <taxon>Vertebrata</taxon>
        <taxon>Euteleostomi</taxon>
        <taxon>Actinopterygii</taxon>
        <taxon>Neopterygii</taxon>
        <taxon>Teleostei</taxon>
        <taxon>Neoteleostei</taxon>
        <taxon>Acanthomorphata</taxon>
        <taxon>Zeiogadaria</taxon>
        <taxon>Gadariae</taxon>
        <taxon>Gadiformes</taxon>
        <taxon>Gadoidei</taxon>
        <taxon>Merlucciidae</taxon>
        <taxon>Merluccius</taxon>
    </lineage>
</organism>
<comment type="similarity">
    <text evidence="5">Belongs to the PTH family.</text>
</comment>
<evidence type="ECO:0000256" key="3">
    <source>
        <dbReference type="ARBA" id="ARBA00022801"/>
    </source>
</evidence>
<dbReference type="InterPro" id="IPR001328">
    <property type="entry name" value="Pept_tRNA_hydro"/>
</dbReference>
<dbReference type="PROSITE" id="PS01196">
    <property type="entry name" value="PEPT_TRNA_HYDROL_2"/>
    <property type="match status" value="1"/>
</dbReference>
<dbReference type="EC" id="3.1.1.29" evidence="1"/>
<dbReference type="GO" id="GO:0000049">
    <property type="term" value="F:tRNA binding"/>
    <property type="evidence" value="ECO:0007669"/>
    <property type="project" value="UniProtKB-KW"/>
</dbReference>
<feature type="region of interest" description="Disordered" evidence="6">
    <location>
        <begin position="179"/>
        <end position="228"/>
    </location>
</feature>
<dbReference type="NCBIfam" id="TIGR00447">
    <property type="entry name" value="pth"/>
    <property type="match status" value="1"/>
</dbReference>
<evidence type="ECO:0000256" key="2">
    <source>
        <dbReference type="ARBA" id="ARBA00022555"/>
    </source>
</evidence>
<evidence type="ECO:0000256" key="5">
    <source>
        <dbReference type="ARBA" id="ARBA00038063"/>
    </source>
</evidence>
<dbReference type="PANTHER" id="PTHR17224">
    <property type="entry name" value="PEPTIDYL-TRNA HYDROLASE"/>
    <property type="match status" value="1"/>
</dbReference>
<feature type="compositionally biased region" description="Basic and acidic residues" evidence="6">
    <location>
        <begin position="214"/>
        <end position="228"/>
    </location>
</feature>
<evidence type="ECO:0000256" key="6">
    <source>
        <dbReference type="SAM" id="MobiDB-lite"/>
    </source>
</evidence>
<gene>
    <name evidence="7" type="primary">Ptrh1</name>
    <name evidence="7" type="ORF">N1851_000208</name>
</gene>
<keyword evidence="4" id="KW-0694">RNA-binding</keyword>
<evidence type="ECO:0000256" key="1">
    <source>
        <dbReference type="ARBA" id="ARBA00013260"/>
    </source>
</evidence>
<comment type="caution">
    <text evidence="7">The sequence shown here is derived from an EMBL/GenBank/DDBJ whole genome shotgun (WGS) entry which is preliminary data.</text>
</comment>
<dbReference type="InterPro" id="IPR018171">
    <property type="entry name" value="Pept_tRNA_hydro_CS"/>
</dbReference>
<dbReference type="EMBL" id="JAOPHQ010000005">
    <property type="protein sequence ID" value="KAK0156492.1"/>
    <property type="molecule type" value="Genomic_DNA"/>
</dbReference>